<dbReference type="OrthoDB" id="930027at2"/>
<evidence type="ECO:0000313" key="2">
    <source>
        <dbReference type="Proteomes" id="UP000251993"/>
    </source>
</evidence>
<dbReference type="KEGG" id="run:DR864_12940"/>
<name>A0A344TIX5_9BACT</name>
<accession>A0A344TIX5</accession>
<evidence type="ECO:0000313" key="1">
    <source>
        <dbReference type="EMBL" id="AXE18596.1"/>
    </source>
</evidence>
<reference evidence="1 2" key="1">
    <citation type="submission" date="2018-07" db="EMBL/GenBank/DDBJ databases">
        <title>Genome sequencing of Runella.</title>
        <authorList>
            <person name="Baek M.-G."/>
            <person name="Yi H."/>
        </authorList>
    </citation>
    <scope>NUCLEOTIDE SEQUENCE [LARGE SCALE GENOMIC DNA]</scope>
    <source>
        <strain evidence="1 2">HYN0085</strain>
    </source>
</reference>
<dbReference type="Proteomes" id="UP000251993">
    <property type="component" value="Chromosome"/>
</dbReference>
<dbReference type="EMBL" id="CP030850">
    <property type="protein sequence ID" value="AXE18596.1"/>
    <property type="molecule type" value="Genomic_DNA"/>
</dbReference>
<proteinExistence type="predicted"/>
<protein>
    <submittedName>
        <fullName evidence="1">Uncharacterized protein</fullName>
    </submittedName>
</protein>
<dbReference type="RefSeq" id="WP_114067379.1">
    <property type="nucleotide sequence ID" value="NZ_CP030850.1"/>
</dbReference>
<dbReference type="AlphaFoldDB" id="A0A344TIX5"/>
<gene>
    <name evidence="1" type="ORF">DR864_12940</name>
</gene>
<sequence>MIEQPENQLINADEQWKKSIPAQVFLNHFRGIDYHIRHLAGSNKIGHLAGLRRFHPKQEAERLNLTKKWLLNAWNAEYTLRTTAANPDKNFLKYALHSTFPQAYYSVLYSAKAFLAIQGINVNAEAIIRQIINGYVVKGWYPKSVSFYAEGPVGHYSLHHLLDSDEQALLLPIQTPKQAEAHVAQFLKTTRNISARVFRQRLQANPEKALRTKTGKILTKFGVRNWEQIAKSMGVTTYFDIMARLKVSGTQRELERFVEADIDISQFHHSLLNIVKYLNFVHECYIAKAVGIDEYTQWIDALPAYLRDGFVKQRLQQNTRPLLDSLRPNRRLAV</sequence>
<keyword evidence="2" id="KW-1185">Reference proteome</keyword>
<organism evidence="1 2">
    <name type="scientific">Runella rosea</name>
    <dbReference type="NCBI Taxonomy" id="2259595"/>
    <lineage>
        <taxon>Bacteria</taxon>
        <taxon>Pseudomonadati</taxon>
        <taxon>Bacteroidota</taxon>
        <taxon>Cytophagia</taxon>
        <taxon>Cytophagales</taxon>
        <taxon>Spirosomataceae</taxon>
        <taxon>Runella</taxon>
    </lineage>
</organism>